<dbReference type="EMBL" id="LAZR01002059">
    <property type="protein sequence ID" value="KKN35157.1"/>
    <property type="molecule type" value="Genomic_DNA"/>
</dbReference>
<comment type="caution">
    <text evidence="1">The sequence shown here is derived from an EMBL/GenBank/DDBJ whole genome shotgun (WGS) entry which is preliminary data.</text>
</comment>
<gene>
    <name evidence="1" type="ORF">LCGC14_0786510</name>
</gene>
<sequence length="246" mass="29360">MTEISDINAQYNMILTQLQLMNPKYKLDEIKSDIEEHLFDLFIDEIEIRKFSRDISYYKVKRDLIKQKLQFSRQSSKLRDVMDDKIKVETNKLKLKRIKNSLKRKAFFDTLDYPGNFSKQELLYINHTDKTYQGSEFPENEKNENQDLLSQLKQDVKTTSNQKIILNEIDKNAFELKSEFPEIEETIDIFKCVVEKEDRVKKVDIKTLDLDQELRNRILKLVMKPITKEKADDINLMQYIGFVDKD</sequence>
<name>A0A0F9QDP3_9ZZZZ</name>
<protein>
    <submittedName>
        <fullName evidence="1">Uncharacterized protein</fullName>
    </submittedName>
</protein>
<dbReference type="AlphaFoldDB" id="A0A0F9QDP3"/>
<evidence type="ECO:0000313" key="1">
    <source>
        <dbReference type="EMBL" id="KKN35157.1"/>
    </source>
</evidence>
<proteinExistence type="predicted"/>
<accession>A0A0F9QDP3</accession>
<organism evidence="1">
    <name type="scientific">marine sediment metagenome</name>
    <dbReference type="NCBI Taxonomy" id="412755"/>
    <lineage>
        <taxon>unclassified sequences</taxon>
        <taxon>metagenomes</taxon>
        <taxon>ecological metagenomes</taxon>
    </lineage>
</organism>
<reference evidence="1" key="1">
    <citation type="journal article" date="2015" name="Nature">
        <title>Complex archaea that bridge the gap between prokaryotes and eukaryotes.</title>
        <authorList>
            <person name="Spang A."/>
            <person name="Saw J.H."/>
            <person name="Jorgensen S.L."/>
            <person name="Zaremba-Niedzwiedzka K."/>
            <person name="Martijn J."/>
            <person name="Lind A.E."/>
            <person name="van Eijk R."/>
            <person name="Schleper C."/>
            <person name="Guy L."/>
            <person name="Ettema T.J."/>
        </authorList>
    </citation>
    <scope>NUCLEOTIDE SEQUENCE</scope>
</reference>